<sequence length="144" mass="17201">MLRSAGRKPETFEFLGFTHFCSETRSSGRFTIVRETSKKRMRATLQGIKNYLLKHRHYALPEQLEWLNRVVQGYMNYFAVPGNSRRINAFRTAVQMIWYKALKRRSQRSRLNWKKFGSFVNAALPKDKILHPWPEQRFGVKYSR</sequence>
<evidence type="ECO:0008006" key="3">
    <source>
        <dbReference type="Google" id="ProtNLM"/>
    </source>
</evidence>
<reference evidence="1" key="1">
    <citation type="submission" date="2022-10" db="EMBL/GenBank/DDBJ databases">
        <title>Completed Genome Sequence of two octocoral isolated bacterium, Endozoicomonas euniceicola EF212T and Endozoicomonas gorgoniicola PS125T.</title>
        <authorList>
            <person name="Chiou Y.-J."/>
            <person name="Chen Y.-H."/>
        </authorList>
    </citation>
    <scope>NUCLEOTIDE SEQUENCE</scope>
    <source>
        <strain evidence="1">EF212</strain>
    </source>
</reference>
<dbReference type="EMBL" id="CP103300">
    <property type="protein sequence ID" value="UYM16298.1"/>
    <property type="molecule type" value="Genomic_DNA"/>
</dbReference>
<keyword evidence="2" id="KW-1185">Reference proteome</keyword>
<name>A0ABY6GU45_9GAMM</name>
<dbReference type="Proteomes" id="UP001163255">
    <property type="component" value="Chromosome"/>
</dbReference>
<gene>
    <name evidence="1" type="ORF">NX720_26475</name>
</gene>
<protein>
    <recommendedName>
        <fullName evidence="3">Group II intron maturase-specific domain-containing protein</fullName>
    </recommendedName>
</protein>
<accession>A0ABY6GU45</accession>
<dbReference type="RefSeq" id="WP_262598597.1">
    <property type="nucleotide sequence ID" value="NZ_CP103300.1"/>
</dbReference>
<proteinExistence type="predicted"/>
<organism evidence="1 2">
    <name type="scientific">Endozoicomonas euniceicola</name>
    <dbReference type="NCBI Taxonomy" id="1234143"/>
    <lineage>
        <taxon>Bacteria</taxon>
        <taxon>Pseudomonadati</taxon>
        <taxon>Pseudomonadota</taxon>
        <taxon>Gammaproteobacteria</taxon>
        <taxon>Oceanospirillales</taxon>
        <taxon>Endozoicomonadaceae</taxon>
        <taxon>Endozoicomonas</taxon>
    </lineage>
</organism>
<evidence type="ECO:0000313" key="1">
    <source>
        <dbReference type="EMBL" id="UYM16298.1"/>
    </source>
</evidence>
<evidence type="ECO:0000313" key="2">
    <source>
        <dbReference type="Proteomes" id="UP001163255"/>
    </source>
</evidence>